<dbReference type="SUPFAM" id="SSF54909">
    <property type="entry name" value="Dimeric alpha+beta barrel"/>
    <property type="match status" value="1"/>
</dbReference>
<proteinExistence type="predicted"/>
<evidence type="ECO:0000313" key="1">
    <source>
        <dbReference type="EMBL" id="ACU03565.1"/>
    </source>
</evidence>
<dbReference type="AlphaFoldDB" id="C6XT04"/>
<dbReference type="InterPro" id="IPR011008">
    <property type="entry name" value="Dimeric_a/b-barrel"/>
</dbReference>
<dbReference type="eggNOG" id="COG3795">
    <property type="taxonomic scope" value="Bacteria"/>
</dbReference>
<dbReference type="KEGG" id="phe:Phep_1350"/>
<name>C6XT04_PEDHD</name>
<dbReference type="Gene3D" id="3.30.70.1060">
    <property type="entry name" value="Dimeric alpha+beta barrel"/>
    <property type="match status" value="1"/>
</dbReference>
<keyword evidence="2" id="KW-1185">Reference proteome</keyword>
<reference evidence="1 2" key="1">
    <citation type="journal article" date="2009" name="Stand. Genomic Sci.">
        <title>Complete genome sequence of Pedobacter heparinus type strain (HIM 762-3).</title>
        <authorList>
            <person name="Han C."/>
            <person name="Spring S."/>
            <person name="Lapidus A."/>
            <person name="Del Rio T.G."/>
            <person name="Tice H."/>
            <person name="Copeland A."/>
            <person name="Cheng J.F."/>
            <person name="Lucas S."/>
            <person name="Chen F."/>
            <person name="Nolan M."/>
            <person name="Bruce D."/>
            <person name="Goodwin L."/>
            <person name="Pitluck S."/>
            <person name="Ivanova N."/>
            <person name="Mavromatis K."/>
            <person name="Mikhailova N."/>
            <person name="Pati A."/>
            <person name="Chen A."/>
            <person name="Palaniappan K."/>
            <person name="Land M."/>
            <person name="Hauser L."/>
            <person name="Chang Y.J."/>
            <person name="Jeffries C.C."/>
            <person name="Saunders E."/>
            <person name="Chertkov O."/>
            <person name="Brettin T."/>
            <person name="Goker M."/>
            <person name="Rohde M."/>
            <person name="Bristow J."/>
            <person name="Eisen J.A."/>
            <person name="Markowitz V."/>
            <person name="Hugenholtz P."/>
            <person name="Kyrpides N.C."/>
            <person name="Klenk H.P."/>
            <person name="Detter J.C."/>
        </authorList>
    </citation>
    <scope>NUCLEOTIDE SEQUENCE [LARGE SCALE GENOMIC DNA]</scope>
    <source>
        <strain evidence="2">ATCC 13125 / DSM 2366 / CIP 104194 / JCM 7457 / NBRC 12017 / NCIMB 9290 / NRRL B-14731 / HIM 762-3</strain>
    </source>
</reference>
<evidence type="ECO:0000313" key="2">
    <source>
        <dbReference type="Proteomes" id="UP000000852"/>
    </source>
</evidence>
<gene>
    <name evidence="1" type="ordered locus">Phep_1350</name>
</gene>
<evidence type="ECO:0008006" key="3">
    <source>
        <dbReference type="Google" id="ProtNLM"/>
    </source>
</evidence>
<organism evidence="1 2">
    <name type="scientific">Pedobacter heparinus (strain ATCC 13125 / DSM 2366 / CIP 104194 / JCM 7457 / NBRC 12017 / NCIMB 9290 / NRRL B-14731 / HIM 762-3)</name>
    <dbReference type="NCBI Taxonomy" id="485917"/>
    <lineage>
        <taxon>Bacteria</taxon>
        <taxon>Pseudomonadati</taxon>
        <taxon>Bacteroidota</taxon>
        <taxon>Sphingobacteriia</taxon>
        <taxon>Sphingobacteriales</taxon>
        <taxon>Sphingobacteriaceae</taxon>
        <taxon>Pedobacter</taxon>
    </lineage>
</organism>
<protein>
    <recommendedName>
        <fullName evidence="3">YCII-related</fullName>
    </recommendedName>
</protein>
<accession>C6XT04</accession>
<dbReference type="HOGENOM" id="CLU_130902_4_1_10"/>
<dbReference type="EMBL" id="CP001681">
    <property type="protein sequence ID" value="ACU03565.1"/>
    <property type="molecule type" value="Genomic_DNA"/>
</dbReference>
<sequence length="110" mass="12134">MDITNPEAQPSKEQMKIYMEQWMAWLKGIAATQQLADGGNHFSQDGVVLKPKDTTIEGPYTSENLSVAGYILIYADSFDDAIIIAKKCPILQGENTSVEIRELASIVTVK</sequence>
<dbReference type="STRING" id="485917.Phep_1350"/>
<dbReference type="Proteomes" id="UP000000852">
    <property type="component" value="Chromosome"/>
</dbReference>